<dbReference type="PANTHER" id="PTHR17985">
    <property type="entry name" value="SER/THR-RICH PROTEIN T10 IN DGCR REGION"/>
    <property type="match status" value="1"/>
</dbReference>
<dbReference type="Pfam" id="PF05742">
    <property type="entry name" value="TANGO2"/>
    <property type="match status" value="1"/>
</dbReference>
<gene>
    <name evidence="1" type="ORF">K470DRAFT_210011</name>
</gene>
<dbReference type="GO" id="GO:0005794">
    <property type="term" value="C:Golgi apparatus"/>
    <property type="evidence" value="ECO:0007669"/>
    <property type="project" value="TreeGrafter"/>
</dbReference>
<dbReference type="AlphaFoldDB" id="A0A6A7C9C9"/>
<reference evidence="1" key="1">
    <citation type="journal article" date="2020" name="Stud. Mycol.">
        <title>101 Dothideomycetes genomes: a test case for predicting lifestyles and emergence of pathogens.</title>
        <authorList>
            <person name="Haridas S."/>
            <person name="Albert R."/>
            <person name="Binder M."/>
            <person name="Bloem J."/>
            <person name="Labutti K."/>
            <person name="Salamov A."/>
            <person name="Andreopoulos B."/>
            <person name="Baker S."/>
            <person name="Barry K."/>
            <person name="Bills G."/>
            <person name="Bluhm B."/>
            <person name="Cannon C."/>
            <person name="Castanera R."/>
            <person name="Culley D."/>
            <person name="Daum C."/>
            <person name="Ezra D."/>
            <person name="Gonzalez J."/>
            <person name="Henrissat B."/>
            <person name="Kuo A."/>
            <person name="Liang C."/>
            <person name="Lipzen A."/>
            <person name="Lutzoni F."/>
            <person name="Magnuson J."/>
            <person name="Mondo S."/>
            <person name="Nolan M."/>
            <person name="Ohm R."/>
            <person name="Pangilinan J."/>
            <person name="Park H.-J."/>
            <person name="Ramirez L."/>
            <person name="Alfaro M."/>
            <person name="Sun H."/>
            <person name="Tritt A."/>
            <person name="Yoshinaga Y."/>
            <person name="Zwiers L.-H."/>
            <person name="Turgeon B."/>
            <person name="Goodwin S."/>
            <person name="Spatafora J."/>
            <person name="Crous P."/>
            <person name="Grigoriev I."/>
        </authorList>
    </citation>
    <scope>NUCLEOTIDE SEQUENCE</scope>
    <source>
        <strain evidence="1">CBS 480.64</strain>
    </source>
</reference>
<dbReference type="OrthoDB" id="191601at2759"/>
<dbReference type="PANTHER" id="PTHR17985:SF8">
    <property type="entry name" value="TRANSPORT AND GOLGI ORGANIZATION PROTEIN 2 HOMOLOG"/>
    <property type="match status" value="1"/>
</dbReference>
<dbReference type="InterPro" id="IPR008551">
    <property type="entry name" value="TANGO2"/>
</dbReference>
<dbReference type="Proteomes" id="UP000799421">
    <property type="component" value="Unassembled WGS sequence"/>
</dbReference>
<protein>
    <submittedName>
        <fullName evidence="1">DUF833-domain-containing protein</fullName>
    </submittedName>
</protein>
<evidence type="ECO:0000313" key="1">
    <source>
        <dbReference type="EMBL" id="KAF2863822.1"/>
    </source>
</evidence>
<keyword evidence="2" id="KW-1185">Reference proteome</keyword>
<accession>A0A6A7C9C9</accession>
<proteinExistence type="predicted"/>
<organism evidence="1 2">
    <name type="scientific">Piedraia hortae CBS 480.64</name>
    <dbReference type="NCBI Taxonomy" id="1314780"/>
    <lineage>
        <taxon>Eukaryota</taxon>
        <taxon>Fungi</taxon>
        <taxon>Dikarya</taxon>
        <taxon>Ascomycota</taxon>
        <taxon>Pezizomycotina</taxon>
        <taxon>Dothideomycetes</taxon>
        <taxon>Dothideomycetidae</taxon>
        <taxon>Capnodiales</taxon>
        <taxon>Piedraiaceae</taxon>
        <taxon>Piedraia</taxon>
    </lineage>
</organism>
<evidence type="ECO:0000313" key="2">
    <source>
        <dbReference type="Proteomes" id="UP000799421"/>
    </source>
</evidence>
<name>A0A6A7C9C9_9PEZI</name>
<dbReference type="GO" id="GO:0007030">
    <property type="term" value="P:Golgi organization"/>
    <property type="evidence" value="ECO:0007669"/>
    <property type="project" value="TreeGrafter"/>
</dbReference>
<dbReference type="EMBL" id="MU005959">
    <property type="protein sequence ID" value="KAF2863822.1"/>
    <property type="molecule type" value="Genomic_DNA"/>
</dbReference>
<dbReference type="GO" id="GO:0009306">
    <property type="term" value="P:protein secretion"/>
    <property type="evidence" value="ECO:0007669"/>
    <property type="project" value="TreeGrafter"/>
</dbReference>
<sequence>MCITLFSTAHKDYALILANNRDEFLVRPTQRTHWWSDDAEKTKILAPRDLQRPERGTWLGISSSGKIANVTNFREKGEMILKGKSRGALVKEFLTFPHGKEEFATHLVNEIGVVDFGGFTLLFGDSMTSGSFDIISNRTESPDEVVDVARGQTRAFSNSLFGDATWPKVVKGEEMLGEIVGKDWERDELVQELFATLSTDTLPRHPKHDEDFQSWAFELRKSIFIPPVDAGQGNHYGTQTQIVLLVGRNGEVTFVERMLYQDGKPVPERERESSFQFTIKDG</sequence>